<dbReference type="InterPro" id="IPR018356">
    <property type="entry name" value="Tscrpt_reg_HTH_DeoR_CS"/>
</dbReference>
<dbReference type="PROSITE" id="PS51000">
    <property type="entry name" value="HTH_DEOR_2"/>
    <property type="match status" value="1"/>
</dbReference>
<dbReference type="InterPro" id="IPR050313">
    <property type="entry name" value="Carb_Metab_HTH_regulators"/>
</dbReference>
<dbReference type="SMART" id="SM01134">
    <property type="entry name" value="DeoRC"/>
    <property type="match status" value="1"/>
</dbReference>
<proteinExistence type="predicted"/>
<dbReference type="EMBL" id="CP036263">
    <property type="protein sequence ID" value="QDS97246.1"/>
    <property type="molecule type" value="Genomic_DNA"/>
</dbReference>
<keyword evidence="2" id="KW-0238">DNA-binding</keyword>
<evidence type="ECO:0000313" key="5">
    <source>
        <dbReference type="EMBL" id="QDS97246.1"/>
    </source>
</evidence>
<protein>
    <submittedName>
        <fullName evidence="5">Glucitol operon repressor</fullName>
    </submittedName>
</protein>
<dbReference type="SUPFAM" id="SSF100950">
    <property type="entry name" value="NagB/RpiA/CoA transferase-like"/>
    <property type="match status" value="1"/>
</dbReference>
<sequence length="284" mass="31183">MSSRKTLVPWFIVRVYVGKQVKNNTIPLARERRLEILAQLNEQGSVRVTSLAENYQVAEETIRRDLDKLHGEGRLARTHGGALSVRNDRFDLPVSVRKNRRIEEKQAIAKCALQYIQPNEVIALDASTSALELACLLPDMPLTVITNSIDAARLLLDRPKLQVISTGGQLNPQSACFLGSLAEATLRQFSIEKAFISCKGIDMARGYSEASTEHASLKRLLMKLADQTILLADHSKFGVRSMVYSGELQDVAHVVTDEHTDGEYLEALADAGVKAEVAANGSSA</sequence>
<dbReference type="GO" id="GO:0003677">
    <property type="term" value="F:DNA binding"/>
    <property type="evidence" value="ECO:0007669"/>
    <property type="project" value="UniProtKB-KW"/>
</dbReference>
<reference evidence="5 6" key="1">
    <citation type="submission" date="2019-02" db="EMBL/GenBank/DDBJ databases">
        <title>Deep-cultivation of Planctomycetes and their phenomic and genomic characterization uncovers novel biology.</title>
        <authorList>
            <person name="Wiegand S."/>
            <person name="Jogler M."/>
            <person name="Boedeker C."/>
            <person name="Pinto D."/>
            <person name="Vollmers J."/>
            <person name="Rivas-Marin E."/>
            <person name="Kohn T."/>
            <person name="Peeters S.H."/>
            <person name="Heuer A."/>
            <person name="Rast P."/>
            <person name="Oberbeckmann S."/>
            <person name="Bunk B."/>
            <person name="Jeske O."/>
            <person name="Meyerdierks A."/>
            <person name="Storesund J.E."/>
            <person name="Kallscheuer N."/>
            <person name="Luecker S."/>
            <person name="Lage O.M."/>
            <person name="Pohl T."/>
            <person name="Merkel B.J."/>
            <person name="Hornburger P."/>
            <person name="Mueller R.-W."/>
            <person name="Bruemmer F."/>
            <person name="Labrenz M."/>
            <person name="Spormann A.M."/>
            <person name="Op den Camp H."/>
            <person name="Overmann J."/>
            <person name="Amann R."/>
            <person name="Jetten M.S.M."/>
            <person name="Mascher T."/>
            <person name="Medema M.H."/>
            <person name="Devos D.P."/>
            <person name="Kaster A.-K."/>
            <person name="Ovreas L."/>
            <person name="Rohde M."/>
            <person name="Galperin M.Y."/>
            <person name="Jogler C."/>
        </authorList>
    </citation>
    <scope>NUCLEOTIDE SEQUENCE [LARGE SCALE GENOMIC DNA]</scope>
    <source>
        <strain evidence="5 6">HG15A2</strain>
    </source>
</reference>
<keyword evidence="3" id="KW-0804">Transcription</keyword>
<dbReference type="InterPro" id="IPR036390">
    <property type="entry name" value="WH_DNA-bd_sf"/>
</dbReference>
<name>A0A517MQT4_9BACT</name>
<keyword evidence="6" id="KW-1185">Reference proteome</keyword>
<gene>
    <name evidence="5" type="primary">srlR</name>
    <name evidence="5" type="ORF">HG15A2_05070</name>
</gene>
<evidence type="ECO:0000256" key="1">
    <source>
        <dbReference type="ARBA" id="ARBA00023015"/>
    </source>
</evidence>
<dbReference type="PANTHER" id="PTHR30363:SF44">
    <property type="entry name" value="AGA OPERON TRANSCRIPTIONAL REPRESSOR-RELATED"/>
    <property type="match status" value="1"/>
</dbReference>
<dbReference type="PROSITE" id="PS00894">
    <property type="entry name" value="HTH_DEOR_1"/>
    <property type="match status" value="1"/>
</dbReference>
<dbReference type="OrthoDB" id="9798651at2"/>
<dbReference type="Gene3D" id="3.40.50.1360">
    <property type="match status" value="1"/>
</dbReference>
<dbReference type="SMART" id="SM00420">
    <property type="entry name" value="HTH_DEOR"/>
    <property type="match status" value="1"/>
</dbReference>
<dbReference type="GO" id="GO:0003700">
    <property type="term" value="F:DNA-binding transcription factor activity"/>
    <property type="evidence" value="ECO:0007669"/>
    <property type="project" value="InterPro"/>
</dbReference>
<dbReference type="SUPFAM" id="SSF46785">
    <property type="entry name" value="Winged helix' DNA-binding domain"/>
    <property type="match status" value="1"/>
</dbReference>
<accession>A0A517MQT4</accession>
<dbReference type="AlphaFoldDB" id="A0A517MQT4"/>
<organism evidence="5 6">
    <name type="scientific">Adhaeretor mobilis</name>
    <dbReference type="NCBI Taxonomy" id="1930276"/>
    <lineage>
        <taxon>Bacteria</taxon>
        <taxon>Pseudomonadati</taxon>
        <taxon>Planctomycetota</taxon>
        <taxon>Planctomycetia</taxon>
        <taxon>Pirellulales</taxon>
        <taxon>Lacipirellulaceae</taxon>
        <taxon>Adhaeretor</taxon>
    </lineage>
</organism>
<dbReference type="Pfam" id="PF08220">
    <property type="entry name" value="HTH_DeoR"/>
    <property type="match status" value="1"/>
</dbReference>
<evidence type="ECO:0000256" key="2">
    <source>
        <dbReference type="ARBA" id="ARBA00023125"/>
    </source>
</evidence>
<dbReference type="InterPro" id="IPR001034">
    <property type="entry name" value="DeoR_HTH"/>
</dbReference>
<dbReference type="InterPro" id="IPR037171">
    <property type="entry name" value="NagB/RpiA_transferase-like"/>
</dbReference>
<keyword evidence="1" id="KW-0805">Transcription regulation</keyword>
<dbReference type="InterPro" id="IPR014036">
    <property type="entry name" value="DeoR-like_C"/>
</dbReference>
<dbReference type="PANTHER" id="PTHR30363">
    <property type="entry name" value="HTH-TYPE TRANSCRIPTIONAL REGULATOR SRLR-RELATED"/>
    <property type="match status" value="1"/>
</dbReference>
<dbReference type="Pfam" id="PF00455">
    <property type="entry name" value="DeoRC"/>
    <property type="match status" value="1"/>
</dbReference>
<evidence type="ECO:0000259" key="4">
    <source>
        <dbReference type="PROSITE" id="PS51000"/>
    </source>
</evidence>
<dbReference type="KEGG" id="amob:HG15A2_05070"/>
<dbReference type="Gene3D" id="1.10.10.10">
    <property type="entry name" value="Winged helix-like DNA-binding domain superfamily/Winged helix DNA-binding domain"/>
    <property type="match status" value="1"/>
</dbReference>
<dbReference type="Proteomes" id="UP000319852">
    <property type="component" value="Chromosome"/>
</dbReference>
<dbReference type="InterPro" id="IPR036388">
    <property type="entry name" value="WH-like_DNA-bd_sf"/>
</dbReference>
<evidence type="ECO:0000313" key="6">
    <source>
        <dbReference type="Proteomes" id="UP000319852"/>
    </source>
</evidence>
<dbReference type="PRINTS" id="PR00037">
    <property type="entry name" value="HTHLACR"/>
</dbReference>
<evidence type="ECO:0000256" key="3">
    <source>
        <dbReference type="ARBA" id="ARBA00023163"/>
    </source>
</evidence>
<feature type="domain" description="HTH deoR-type" evidence="4">
    <location>
        <begin position="29"/>
        <end position="84"/>
    </location>
</feature>